<feature type="transmembrane region" description="Helical" evidence="1">
    <location>
        <begin position="304"/>
        <end position="324"/>
    </location>
</feature>
<evidence type="ECO:0000256" key="1">
    <source>
        <dbReference type="SAM" id="Phobius"/>
    </source>
</evidence>
<comment type="caution">
    <text evidence="2">The sequence shown here is derived from an EMBL/GenBank/DDBJ whole genome shotgun (WGS) entry which is preliminary data.</text>
</comment>
<evidence type="ECO:0000313" key="3">
    <source>
        <dbReference type="Proteomes" id="UP000034798"/>
    </source>
</evidence>
<keyword evidence="1" id="KW-1133">Transmembrane helix</keyword>
<reference evidence="2 3" key="1">
    <citation type="journal article" date="2015" name="Nature">
        <title>rRNA introns, odd ribosomes, and small enigmatic genomes across a large radiation of phyla.</title>
        <authorList>
            <person name="Brown C.T."/>
            <person name="Hug L.A."/>
            <person name="Thomas B.C."/>
            <person name="Sharon I."/>
            <person name="Castelle C.J."/>
            <person name="Singh A."/>
            <person name="Wilkins M.J."/>
            <person name="Williams K.H."/>
            <person name="Banfield J.F."/>
        </authorList>
    </citation>
    <scope>NUCLEOTIDE SEQUENCE [LARGE SCALE GENOMIC DNA]</scope>
</reference>
<dbReference type="AlphaFoldDB" id="A0A0G0G8U7"/>
<dbReference type="Proteomes" id="UP000034798">
    <property type="component" value="Unassembled WGS sequence"/>
</dbReference>
<feature type="transmembrane region" description="Helical" evidence="1">
    <location>
        <begin position="269"/>
        <end position="292"/>
    </location>
</feature>
<accession>A0A0G0G8U7</accession>
<keyword evidence="1" id="KW-0472">Membrane</keyword>
<sequence length="443" mass="50624">MGNKFQKIEHIQERILQLEEVLKRGRSVAILIEKYQSRFEKLKNTLGSGESSLKTIIDNSKNIFLEIKQNQKTTTELLVEVNGIYEQAKTLLESKSKLEVDIAETRGVLDVSNKEIAERDQLGKEVLTRINELSELSASRFSEIEAKLREISTLETQYKEILVRLNDPESGIDANLSRSKKTRDDIGAVKDEASKLHANISLLRDDAIKYKESIVAAEKTSLLNRDKIEAYLNESEKQKVIISDIVGLVSDSSLAAAFKERKYELNKSVILWFIVLVVSVILVSIPLFWDYYKGNHTITSPSDWWILPLRLFVSSPLSLLAIFAGKQYSTERILQEKYAFKETTSRVHKSHVLFLLEKFPKNVDEIFFFTKNTVESILTIPFENKRTKIKFGVGSKWFGDFFNFNGEAEDIPALANEFLNKASKKKLPPNAVKNRSLKNKKPK</sequence>
<dbReference type="EMBL" id="LBQZ01000026">
    <property type="protein sequence ID" value="KKP88112.1"/>
    <property type="molecule type" value="Genomic_DNA"/>
</dbReference>
<protein>
    <submittedName>
        <fullName evidence="2">Uncharacterized protein</fullName>
    </submittedName>
</protein>
<keyword evidence="1" id="KW-0812">Transmembrane</keyword>
<evidence type="ECO:0000313" key="2">
    <source>
        <dbReference type="EMBL" id="KKP88112.1"/>
    </source>
</evidence>
<proteinExistence type="predicted"/>
<name>A0A0G0G8U7_9BACT</name>
<organism evidence="2 3">
    <name type="scientific">Candidatus Nomurabacteria bacterium GW2011_GWC2_35_8</name>
    <dbReference type="NCBI Taxonomy" id="1618752"/>
    <lineage>
        <taxon>Bacteria</taxon>
        <taxon>Candidatus Nomuraibacteriota</taxon>
    </lineage>
</organism>
<gene>
    <name evidence="2" type="ORF">UR91_C0026G0006</name>
</gene>